<accession>A0A1Q3ED44</accession>
<proteinExistence type="predicted"/>
<reference evidence="1 2" key="2">
    <citation type="submission" date="2017-02" db="EMBL/GenBank/DDBJ databases">
        <title>A genome survey and senescence transcriptome analysis in Lentinula edodes.</title>
        <authorList>
            <person name="Sakamoto Y."/>
            <person name="Nakade K."/>
            <person name="Sato S."/>
            <person name="Yoshida Y."/>
            <person name="Miyazaki K."/>
            <person name="Natsume S."/>
            <person name="Konno N."/>
        </authorList>
    </citation>
    <scope>NUCLEOTIDE SEQUENCE [LARGE SCALE GENOMIC DNA]</scope>
    <source>
        <strain evidence="1 2">NBRC 111202</strain>
    </source>
</reference>
<organism evidence="1 2">
    <name type="scientific">Lentinula edodes</name>
    <name type="common">Shiitake mushroom</name>
    <name type="synonym">Lentinus edodes</name>
    <dbReference type="NCBI Taxonomy" id="5353"/>
    <lineage>
        <taxon>Eukaryota</taxon>
        <taxon>Fungi</taxon>
        <taxon>Dikarya</taxon>
        <taxon>Basidiomycota</taxon>
        <taxon>Agaricomycotina</taxon>
        <taxon>Agaricomycetes</taxon>
        <taxon>Agaricomycetidae</taxon>
        <taxon>Agaricales</taxon>
        <taxon>Marasmiineae</taxon>
        <taxon>Omphalotaceae</taxon>
        <taxon>Lentinula</taxon>
    </lineage>
</organism>
<dbReference type="AlphaFoldDB" id="A0A1Q3ED44"/>
<sequence length="80" mass="9130">MEHDLQFAHRLISSKLILRRPFMICRILMKAGGGAMNFFPPIVFKLIRVTQSRTAGGPGDLSVVFPSWERKPILHIFCMC</sequence>
<protein>
    <submittedName>
        <fullName evidence="1">Uncharacterized protein</fullName>
    </submittedName>
</protein>
<reference evidence="1 2" key="1">
    <citation type="submission" date="2016-08" db="EMBL/GenBank/DDBJ databases">
        <authorList>
            <consortium name="Lentinula edodes genome sequencing consortium"/>
            <person name="Sakamoto Y."/>
            <person name="Nakade K."/>
            <person name="Sato S."/>
            <person name="Yoshida Y."/>
            <person name="Miyazaki K."/>
            <person name="Natsume S."/>
            <person name="Konno N."/>
        </authorList>
    </citation>
    <scope>NUCLEOTIDE SEQUENCE [LARGE SCALE GENOMIC DNA]</scope>
    <source>
        <strain evidence="1 2">NBRC 111202</strain>
    </source>
</reference>
<gene>
    <name evidence="1" type="ORF">LENED_006957</name>
</gene>
<keyword evidence="2" id="KW-1185">Reference proteome</keyword>
<evidence type="ECO:0000313" key="1">
    <source>
        <dbReference type="EMBL" id="GAW05121.1"/>
    </source>
</evidence>
<dbReference type="EMBL" id="BDGU01000235">
    <property type="protein sequence ID" value="GAW05121.1"/>
    <property type="molecule type" value="Genomic_DNA"/>
</dbReference>
<name>A0A1Q3ED44_LENED</name>
<comment type="caution">
    <text evidence="1">The sequence shown here is derived from an EMBL/GenBank/DDBJ whole genome shotgun (WGS) entry which is preliminary data.</text>
</comment>
<dbReference type="Proteomes" id="UP000188533">
    <property type="component" value="Unassembled WGS sequence"/>
</dbReference>
<evidence type="ECO:0000313" key="2">
    <source>
        <dbReference type="Proteomes" id="UP000188533"/>
    </source>
</evidence>